<feature type="coiled-coil region" evidence="1">
    <location>
        <begin position="31"/>
        <end position="73"/>
    </location>
</feature>
<dbReference type="EMBL" id="QEKI01000006">
    <property type="protein sequence ID" value="PVY40883.1"/>
    <property type="molecule type" value="Genomic_DNA"/>
</dbReference>
<keyword evidence="1" id="KW-0175">Coiled coil</keyword>
<reference evidence="2 3" key="1">
    <citation type="submission" date="2018-04" db="EMBL/GenBank/DDBJ databases">
        <title>Genomic Encyclopedia of Type Strains, Phase IV (KMG-IV): sequencing the most valuable type-strain genomes for metagenomic binning, comparative biology and taxonomic classification.</title>
        <authorList>
            <person name="Goeker M."/>
        </authorList>
    </citation>
    <scope>NUCLEOTIDE SEQUENCE [LARGE SCALE GENOMIC DNA]</scope>
    <source>
        <strain evidence="2 3">DSM 100231</strain>
    </source>
</reference>
<evidence type="ECO:0000256" key="1">
    <source>
        <dbReference type="SAM" id="Coils"/>
    </source>
</evidence>
<organism evidence="2 3">
    <name type="scientific">Pontibacter virosus</name>
    <dbReference type="NCBI Taxonomy" id="1765052"/>
    <lineage>
        <taxon>Bacteria</taxon>
        <taxon>Pseudomonadati</taxon>
        <taxon>Bacteroidota</taxon>
        <taxon>Cytophagia</taxon>
        <taxon>Cytophagales</taxon>
        <taxon>Hymenobacteraceae</taxon>
        <taxon>Pontibacter</taxon>
    </lineage>
</organism>
<proteinExistence type="predicted"/>
<evidence type="ECO:0000313" key="3">
    <source>
        <dbReference type="Proteomes" id="UP000245466"/>
    </source>
</evidence>
<gene>
    <name evidence="2" type="ORF">C8E01_106225</name>
</gene>
<comment type="caution">
    <text evidence="2">The sequence shown here is derived from an EMBL/GenBank/DDBJ whole genome shotgun (WGS) entry which is preliminary data.</text>
</comment>
<dbReference type="RefSeq" id="WP_116543613.1">
    <property type="nucleotide sequence ID" value="NZ_QEKI01000006.1"/>
</dbReference>
<dbReference type="Proteomes" id="UP000245466">
    <property type="component" value="Unassembled WGS sequence"/>
</dbReference>
<keyword evidence="3" id="KW-1185">Reference proteome</keyword>
<dbReference type="AlphaFoldDB" id="A0A2U1AWV8"/>
<name>A0A2U1AWV8_9BACT</name>
<protein>
    <submittedName>
        <fullName evidence="2">Uncharacterized protein</fullName>
    </submittedName>
</protein>
<sequence>MDHIEWLGKQLEKMMKERAVLDDLNRINDRLNELTKVNIEKTKRNEDLTQEHLEESERLVNEWQAKLKELSEIK</sequence>
<accession>A0A2U1AWV8</accession>
<evidence type="ECO:0000313" key="2">
    <source>
        <dbReference type="EMBL" id="PVY40883.1"/>
    </source>
</evidence>